<dbReference type="RefSeq" id="WP_106154509.1">
    <property type="nucleotide sequence ID" value="NZ_PVTS01000021.1"/>
</dbReference>
<evidence type="ECO:0000313" key="3">
    <source>
        <dbReference type="EMBL" id="RCW30239.1"/>
    </source>
</evidence>
<evidence type="ECO:0000313" key="4">
    <source>
        <dbReference type="Proteomes" id="UP000252733"/>
    </source>
</evidence>
<dbReference type="EMBL" id="QPIZ01000023">
    <property type="protein sequence ID" value="RCW30239.1"/>
    <property type="molecule type" value="Genomic_DNA"/>
</dbReference>
<gene>
    <name evidence="3" type="ORF">DFO77_12365</name>
</gene>
<feature type="transmembrane region" description="Helical" evidence="2">
    <location>
        <begin position="101"/>
        <end position="119"/>
    </location>
</feature>
<feature type="region of interest" description="Disordered" evidence="1">
    <location>
        <begin position="221"/>
        <end position="257"/>
    </location>
</feature>
<dbReference type="STRING" id="1168289.GCA_000259075_03357"/>
<name>A0A2T0X4K4_9BACT</name>
<dbReference type="OrthoDB" id="1123332at2"/>
<comment type="caution">
    <text evidence="3">The sequence shown here is derived from an EMBL/GenBank/DDBJ whole genome shotgun (WGS) entry which is preliminary data.</text>
</comment>
<evidence type="ECO:0000256" key="1">
    <source>
        <dbReference type="SAM" id="MobiDB-lite"/>
    </source>
</evidence>
<keyword evidence="2" id="KW-0472">Membrane</keyword>
<evidence type="ECO:0000256" key="2">
    <source>
        <dbReference type="SAM" id="Phobius"/>
    </source>
</evidence>
<feature type="compositionally biased region" description="Basic and acidic residues" evidence="1">
    <location>
        <begin position="248"/>
        <end position="257"/>
    </location>
</feature>
<reference evidence="3 4" key="1">
    <citation type="submission" date="2018-07" db="EMBL/GenBank/DDBJ databases">
        <title>Freshwater and sediment microbial communities from various areas in North America, analyzing microbe dynamics in response to fracking.</title>
        <authorList>
            <person name="Lamendella R."/>
        </authorList>
    </citation>
    <scope>NUCLEOTIDE SEQUENCE [LARGE SCALE GENOMIC DNA]</scope>
    <source>
        <strain evidence="3 4">160A</strain>
    </source>
</reference>
<keyword evidence="4" id="KW-1185">Reference proteome</keyword>
<accession>A0A2T0X4K4</accession>
<keyword evidence="2" id="KW-0812">Transmembrane</keyword>
<dbReference type="Proteomes" id="UP000252733">
    <property type="component" value="Unassembled WGS sequence"/>
</dbReference>
<keyword evidence="2" id="KW-1133">Transmembrane helix</keyword>
<feature type="transmembrane region" description="Helical" evidence="2">
    <location>
        <begin position="68"/>
        <end position="89"/>
    </location>
</feature>
<protein>
    <submittedName>
        <fullName evidence="3">Uncharacterized protein</fullName>
    </submittedName>
</protein>
<proteinExistence type="predicted"/>
<dbReference type="AlphaFoldDB" id="A0A2T0X4K4"/>
<sequence length="257" mass="30389">MVAKKKKHELYRKITHSEYKGIKKIGDKGPQSWLPKIISQLDDVVYKGRMGYEIVNDEFIKKSPNAHILPQIGGGVALLAIVLYTYFSIKEDSFGEGFDLFLYFFSWSILIFFIIYYYTMPKKEIIFNRMEGTVTFPGWMWNKNITMPFDKIKFSYTTGGPNMIGAYQLQLVRPDKAGSILFFPFGAMDCYQELSIITWYMDKNRPLPPHKDFDLYREKDFQRRKKKKFPKPLYRSRIPTPEATPEQQAERERYWKG</sequence>
<organism evidence="3 4">
    <name type="scientific">Marinilabilia salmonicolor</name>
    <dbReference type="NCBI Taxonomy" id="989"/>
    <lineage>
        <taxon>Bacteria</taxon>
        <taxon>Pseudomonadati</taxon>
        <taxon>Bacteroidota</taxon>
        <taxon>Bacteroidia</taxon>
        <taxon>Marinilabiliales</taxon>
        <taxon>Marinilabiliaceae</taxon>
        <taxon>Marinilabilia</taxon>
    </lineage>
</organism>